<reference evidence="6 8" key="2">
    <citation type="submission" date="2017-02" db="EMBL/GenBank/DDBJ databases">
        <title>Draft genome of Acidibacillus ferrooxidans Huett2.</title>
        <authorList>
            <person name="Schopf S."/>
        </authorList>
    </citation>
    <scope>NUCLEOTIDE SEQUENCE [LARGE SCALE GENOMIC DNA]</scope>
    <source>
        <strain evidence="6 8">Huett2</strain>
    </source>
</reference>
<feature type="domain" description="DnaB/C C-terminal" evidence="3">
    <location>
        <begin position="124"/>
        <end position="196"/>
    </location>
</feature>
<dbReference type="Gene3D" id="1.10.10.10">
    <property type="entry name" value="Winged helix-like DNA-binding domain superfamily/Winged helix DNA-binding domain"/>
    <property type="match status" value="1"/>
</dbReference>
<dbReference type="SUPFAM" id="SSF158499">
    <property type="entry name" value="DnaD domain-like"/>
    <property type="match status" value="1"/>
</dbReference>
<evidence type="ECO:0000256" key="2">
    <source>
        <dbReference type="SAM" id="MobiDB-lite"/>
    </source>
</evidence>
<dbReference type="OrthoDB" id="9770238at2"/>
<dbReference type="InterPro" id="IPR034829">
    <property type="entry name" value="DnaD-like_sf"/>
</dbReference>
<evidence type="ECO:0000313" key="8">
    <source>
        <dbReference type="Proteomes" id="UP000190229"/>
    </source>
</evidence>
<evidence type="ECO:0000256" key="1">
    <source>
        <dbReference type="ARBA" id="ARBA00093462"/>
    </source>
</evidence>
<proteinExistence type="inferred from homology"/>
<dbReference type="Gene3D" id="1.10.10.630">
    <property type="entry name" value="DnaD domain-like"/>
    <property type="match status" value="1"/>
</dbReference>
<sequence>MVYLLKEGAHAMKKYLDHALNALEQRHVNFPYELLTTYNALGLSDVDMMVIIHILSYQQVDHTFPDLDRLAERMSLTADEIAVTIQRLIVEGHIQYVDRMISVRPLLERMIGMHNEEQASLAVFTRFEEEFGRLLSPLEYEQITRWLSEDEHPEWLIIEALRESVLSGVFNFRYVDTILRGWARANIKSEKQLSEYRKTYRKRTEPEKERTAQKTTQATKSTPRVVPAAQPGKYERFYELYQNRAETSAARSDTTK</sequence>
<evidence type="ECO:0000259" key="3">
    <source>
        <dbReference type="Pfam" id="PF07261"/>
    </source>
</evidence>
<feature type="compositionally biased region" description="Basic and acidic residues" evidence="2">
    <location>
        <begin position="198"/>
        <end position="212"/>
    </location>
</feature>
<dbReference type="Proteomes" id="UP000077421">
    <property type="component" value="Unassembled WGS sequence"/>
</dbReference>
<evidence type="ECO:0000313" key="5">
    <source>
        <dbReference type="EMBL" id="OAG93649.1"/>
    </source>
</evidence>
<accession>A0A1V4EUA0</accession>
<evidence type="ECO:0000313" key="7">
    <source>
        <dbReference type="Proteomes" id="UP000077421"/>
    </source>
</evidence>
<dbReference type="InterPro" id="IPR036388">
    <property type="entry name" value="WH-like_DNA-bd_sf"/>
</dbReference>
<dbReference type="InterPro" id="IPR053162">
    <property type="entry name" value="DnaD"/>
</dbReference>
<dbReference type="PANTHER" id="PTHR37293">
    <property type="entry name" value="PHAGE REPLICATION PROTEIN-RELATED"/>
    <property type="match status" value="1"/>
</dbReference>
<protein>
    <submittedName>
        <fullName evidence="6">Uncharacterized protein</fullName>
    </submittedName>
</protein>
<reference evidence="5 7" key="1">
    <citation type="submission" date="2016-02" db="EMBL/GenBank/DDBJ databases">
        <title>Draft genome sequence of Acidibacillus ferrooxidans SLC66.</title>
        <authorList>
            <person name="Oliveira G."/>
            <person name="Nancucheo I."/>
            <person name="Dall'Agnol H."/>
            <person name="Johnson B."/>
            <person name="Oliveira R."/>
            <person name="Nunes G.L."/>
            <person name="Tzotzos G."/>
            <person name="Orellana S.C."/>
            <person name="Salim A.C."/>
            <person name="Araujo F.M."/>
        </authorList>
    </citation>
    <scope>NUCLEOTIDE SEQUENCE [LARGE SCALE GENOMIC DNA]</scope>
    <source>
        <strain evidence="5 7">SLC66</strain>
    </source>
</reference>
<feature type="region of interest" description="Disordered" evidence="2">
    <location>
        <begin position="198"/>
        <end position="231"/>
    </location>
</feature>
<evidence type="ECO:0000313" key="6">
    <source>
        <dbReference type="EMBL" id="OPG16515.1"/>
    </source>
</evidence>
<feature type="domain" description="DnaD N-terminal" evidence="4">
    <location>
        <begin position="31"/>
        <end position="96"/>
    </location>
</feature>
<gene>
    <name evidence="5" type="ORF">AYW79_09425</name>
    <name evidence="6" type="ORF">B2M26_06480</name>
</gene>
<dbReference type="Proteomes" id="UP000190229">
    <property type="component" value="Unassembled WGS sequence"/>
</dbReference>
<name>A0A1V4EUA0_9BACL</name>
<dbReference type="AlphaFoldDB" id="A0A1V4EUA0"/>
<dbReference type="EMBL" id="LSUQ01000027">
    <property type="protein sequence ID" value="OAG93649.1"/>
    <property type="molecule type" value="Genomic_DNA"/>
</dbReference>
<dbReference type="EMBL" id="MWPS01000016">
    <property type="protein sequence ID" value="OPG16515.1"/>
    <property type="molecule type" value="Genomic_DNA"/>
</dbReference>
<dbReference type="PANTHER" id="PTHR37293:SF6">
    <property type="entry name" value="DNA REPLICATION PROTEIN DNAD"/>
    <property type="match status" value="1"/>
</dbReference>
<evidence type="ECO:0000259" key="4">
    <source>
        <dbReference type="Pfam" id="PF21984"/>
    </source>
</evidence>
<comment type="similarity">
    <text evidence="1">Belongs to the DnaB/DnaD family.</text>
</comment>
<comment type="caution">
    <text evidence="6">The sequence shown here is derived from an EMBL/GenBank/DDBJ whole genome shotgun (WGS) entry which is preliminary data.</text>
</comment>
<dbReference type="InterPro" id="IPR006343">
    <property type="entry name" value="DnaB/C_C"/>
</dbReference>
<organism evidence="6 8">
    <name type="scientific">Ferroacidibacillus organovorans</name>
    <dbReference type="NCBI Taxonomy" id="1765683"/>
    <lineage>
        <taxon>Bacteria</taxon>
        <taxon>Bacillati</taxon>
        <taxon>Bacillota</taxon>
        <taxon>Bacilli</taxon>
        <taxon>Bacillales</taxon>
        <taxon>Alicyclobacillaceae</taxon>
        <taxon>Ferroacidibacillus</taxon>
    </lineage>
</organism>
<dbReference type="Pfam" id="PF07261">
    <property type="entry name" value="DnaB_2"/>
    <property type="match status" value="1"/>
</dbReference>
<dbReference type="InterPro" id="IPR053843">
    <property type="entry name" value="DnaD_N"/>
</dbReference>
<keyword evidence="8" id="KW-1185">Reference proteome</keyword>
<dbReference type="Pfam" id="PF21984">
    <property type="entry name" value="DnaD_N"/>
    <property type="match status" value="1"/>
</dbReference>
<dbReference type="NCBIfam" id="TIGR01446">
    <property type="entry name" value="DnaD_dom"/>
    <property type="match status" value="1"/>
</dbReference>